<reference evidence="4 5" key="1">
    <citation type="submission" date="2017-04" db="EMBL/GenBank/DDBJ databases">
        <authorList>
            <person name="Afonso C.L."/>
            <person name="Miller P.J."/>
            <person name="Scott M.A."/>
            <person name="Spackman E."/>
            <person name="Goraichik I."/>
            <person name="Dimitrov K.M."/>
            <person name="Suarez D.L."/>
            <person name="Swayne D.E."/>
        </authorList>
    </citation>
    <scope>NUCLEOTIDE SEQUENCE [LARGE SCALE GENOMIC DNA]</scope>
    <source>
        <strain evidence="4 5">KR-140</strain>
    </source>
</reference>
<organism evidence="4 5">
    <name type="scientific">Deinococcus hopiensis KR-140</name>
    <dbReference type="NCBI Taxonomy" id="695939"/>
    <lineage>
        <taxon>Bacteria</taxon>
        <taxon>Thermotogati</taxon>
        <taxon>Deinococcota</taxon>
        <taxon>Deinococci</taxon>
        <taxon>Deinococcales</taxon>
        <taxon>Deinococcaceae</taxon>
        <taxon>Deinococcus</taxon>
    </lineage>
</organism>
<dbReference type="SUPFAM" id="SSF46689">
    <property type="entry name" value="Homeodomain-like"/>
    <property type="match status" value="2"/>
</dbReference>
<dbReference type="AlphaFoldDB" id="A0A1W1VVN5"/>
<dbReference type="SMART" id="SM00342">
    <property type="entry name" value="HTH_ARAC"/>
    <property type="match status" value="1"/>
</dbReference>
<dbReference type="InterPro" id="IPR029062">
    <property type="entry name" value="Class_I_gatase-like"/>
</dbReference>
<dbReference type="EMBL" id="FWWU01000011">
    <property type="protein sequence ID" value="SMB97396.1"/>
    <property type="molecule type" value="Genomic_DNA"/>
</dbReference>
<gene>
    <name evidence="4" type="ORF">SAMN00790413_05921</name>
</gene>
<proteinExistence type="predicted"/>
<sequence length="315" mass="34101">MRRVLVLLLPDVHLLDLSGPAQVFHSAAEQGAQYALTFCAAQPQVRSAQGLTLSDLAPLPQVQPGDLILVPGVQIGAVNHLPTLLDSGTRDWLQASAGHGVEVAAVCAGALALGEAQLLVGRRCTTHWSLTGLLQKRHPSARVLDNVLFVQDRGVTTSAGIASGIDLALSLVEAEHGPLLTARVARDLVVYLRRSGEHAQASIYLEYRTHLHAGVHRVQDWLVAHPAQRTSLTDLARVAGMSARHLARSFKSATGLTVLDYQQRLRLELARDLLQDPRLTLDAVADRSGFGDARALRRVWRKHFGAPPSKHRSQA</sequence>
<name>A0A1W1VVN5_9DEIO</name>
<evidence type="ECO:0000259" key="3">
    <source>
        <dbReference type="PROSITE" id="PS01124"/>
    </source>
</evidence>
<keyword evidence="4" id="KW-0238">DNA-binding</keyword>
<dbReference type="PROSITE" id="PS01124">
    <property type="entry name" value="HTH_ARAC_FAMILY_2"/>
    <property type="match status" value="1"/>
</dbReference>
<dbReference type="Gene3D" id="3.40.50.880">
    <property type="match status" value="1"/>
</dbReference>
<evidence type="ECO:0000313" key="5">
    <source>
        <dbReference type="Proteomes" id="UP000192582"/>
    </source>
</evidence>
<dbReference type="CDD" id="cd03137">
    <property type="entry name" value="GATase1_AraC_1"/>
    <property type="match status" value="1"/>
</dbReference>
<dbReference type="GO" id="GO:0003700">
    <property type="term" value="F:DNA-binding transcription factor activity"/>
    <property type="evidence" value="ECO:0007669"/>
    <property type="project" value="InterPro"/>
</dbReference>
<accession>A0A1W1VVN5</accession>
<dbReference type="Gene3D" id="1.10.10.60">
    <property type="entry name" value="Homeodomain-like"/>
    <property type="match status" value="1"/>
</dbReference>
<evidence type="ECO:0000256" key="1">
    <source>
        <dbReference type="ARBA" id="ARBA00023015"/>
    </source>
</evidence>
<feature type="domain" description="HTH araC/xylS-type" evidence="3">
    <location>
        <begin position="216"/>
        <end position="314"/>
    </location>
</feature>
<dbReference type="RefSeq" id="WP_084051465.1">
    <property type="nucleotide sequence ID" value="NZ_FWWU01000011.1"/>
</dbReference>
<protein>
    <submittedName>
        <fullName evidence="4">Transcriptional regulator GlxA family, contains an amidase domain and an AraC-type DNA-binding HTH domain</fullName>
    </submittedName>
</protein>
<dbReference type="Pfam" id="PF01965">
    <property type="entry name" value="DJ-1_PfpI"/>
    <property type="match status" value="1"/>
</dbReference>
<dbReference type="PANTHER" id="PTHR43130">
    <property type="entry name" value="ARAC-FAMILY TRANSCRIPTIONAL REGULATOR"/>
    <property type="match status" value="1"/>
</dbReference>
<dbReference type="InterPro" id="IPR052158">
    <property type="entry name" value="INH-QAR"/>
</dbReference>
<evidence type="ECO:0000256" key="2">
    <source>
        <dbReference type="ARBA" id="ARBA00023163"/>
    </source>
</evidence>
<dbReference type="InterPro" id="IPR009057">
    <property type="entry name" value="Homeodomain-like_sf"/>
</dbReference>
<dbReference type="SUPFAM" id="SSF52317">
    <property type="entry name" value="Class I glutamine amidotransferase-like"/>
    <property type="match status" value="1"/>
</dbReference>
<dbReference type="Proteomes" id="UP000192582">
    <property type="component" value="Unassembled WGS sequence"/>
</dbReference>
<dbReference type="Pfam" id="PF12833">
    <property type="entry name" value="HTH_18"/>
    <property type="match status" value="1"/>
</dbReference>
<keyword evidence="1" id="KW-0805">Transcription regulation</keyword>
<evidence type="ECO:0000313" key="4">
    <source>
        <dbReference type="EMBL" id="SMB97396.1"/>
    </source>
</evidence>
<keyword evidence="5" id="KW-1185">Reference proteome</keyword>
<dbReference type="STRING" id="695939.SAMN00790413_05921"/>
<dbReference type="GO" id="GO:0043565">
    <property type="term" value="F:sequence-specific DNA binding"/>
    <property type="evidence" value="ECO:0007669"/>
    <property type="project" value="InterPro"/>
</dbReference>
<keyword evidence="2" id="KW-0804">Transcription</keyword>
<dbReference type="PANTHER" id="PTHR43130:SF3">
    <property type="entry name" value="HTH-TYPE TRANSCRIPTIONAL REGULATOR RV1931C"/>
    <property type="match status" value="1"/>
</dbReference>
<dbReference type="OrthoDB" id="6382410at2"/>
<dbReference type="InterPro" id="IPR018060">
    <property type="entry name" value="HTH_AraC"/>
</dbReference>
<dbReference type="InterPro" id="IPR002818">
    <property type="entry name" value="DJ-1/PfpI"/>
</dbReference>